<feature type="compositionally biased region" description="Basic and acidic residues" evidence="1">
    <location>
        <begin position="246"/>
        <end position="268"/>
    </location>
</feature>
<dbReference type="AlphaFoldDB" id="A0A225UVH6"/>
<proteinExistence type="predicted"/>
<dbReference type="GO" id="GO:0015074">
    <property type="term" value="P:DNA integration"/>
    <property type="evidence" value="ECO:0007669"/>
    <property type="project" value="InterPro"/>
</dbReference>
<name>A0A225UVH6_9STRA</name>
<dbReference type="Proteomes" id="UP000198211">
    <property type="component" value="Unassembled WGS sequence"/>
</dbReference>
<dbReference type="OrthoDB" id="94652at2759"/>
<feature type="region of interest" description="Disordered" evidence="1">
    <location>
        <begin position="243"/>
        <end position="277"/>
    </location>
</feature>
<sequence>MACNIEQHPRQNKHPIVTYGKLPGKTVITRPWFEAAIDSIGPYEIQSRNNDRHYDSTREIQAVTDASSNEAAYIFDRLWGFFELLESYDITAVPTTTHNPQANGITERLHRVIGDKMRTQRIGAHLDLENFLHNAKFTLRASVHSTMPGVSPAQATFGRDMIFDRAQHARKLEQVCKNNLRENAGRRAWKYQSGDRILLKRDGNINSKLTTLYDGPFVVVAVRDNGTLVIDKGQYTETVHIRRNVPYKDQRGEDSELPDKTSRGEPRKQTTALSTTA</sequence>
<dbReference type="InterPro" id="IPR001584">
    <property type="entry name" value="Integrase_cat-core"/>
</dbReference>
<evidence type="ECO:0000313" key="3">
    <source>
        <dbReference type="EMBL" id="OWY97080.1"/>
    </source>
</evidence>
<comment type="caution">
    <text evidence="3">The sequence shown here is derived from an EMBL/GenBank/DDBJ whole genome shotgun (WGS) entry which is preliminary data.</text>
</comment>
<protein>
    <submittedName>
        <fullName evidence="3">Pol Polyprotein</fullName>
    </submittedName>
</protein>
<keyword evidence="4" id="KW-1185">Reference proteome</keyword>
<dbReference type="InterPro" id="IPR012337">
    <property type="entry name" value="RNaseH-like_sf"/>
</dbReference>
<organism evidence="3 4">
    <name type="scientific">Phytophthora megakarya</name>
    <dbReference type="NCBI Taxonomy" id="4795"/>
    <lineage>
        <taxon>Eukaryota</taxon>
        <taxon>Sar</taxon>
        <taxon>Stramenopiles</taxon>
        <taxon>Oomycota</taxon>
        <taxon>Peronosporomycetes</taxon>
        <taxon>Peronosporales</taxon>
        <taxon>Peronosporaceae</taxon>
        <taxon>Phytophthora</taxon>
    </lineage>
</organism>
<dbReference type="GO" id="GO:0003676">
    <property type="term" value="F:nucleic acid binding"/>
    <property type="evidence" value="ECO:0007669"/>
    <property type="project" value="InterPro"/>
</dbReference>
<accession>A0A225UVH6</accession>
<reference evidence="4" key="1">
    <citation type="submission" date="2017-03" db="EMBL/GenBank/DDBJ databases">
        <title>Phytopthora megakarya and P. palmivora, two closely related causual agents of cacao black pod achieved similar genome size and gene model numbers by different mechanisms.</title>
        <authorList>
            <person name="Ali S."/>
            <person name="Shao J."/>
            <person name="Larry D.J."/>
            <person name="Kronmiller B."/>
            <person name="Shen D."/>
            <person name="Strem M.D."/>
            <person name="Melnick R.L."/>
            <person name="Guiltinan M.J."/>
            <person name="Tyler B.M."/>
            <person name="Meinhardt L.W."/>
            <person name="Bailey B.A."/>
        </authorList>
    </citation>
    <scope>NUCLEOTIDE SEQUENCE [LARGE SCALE GENOMIC DNA]</scope>
    <source>
        <strain evidence="4">zdho120</strain>
    </source>
</reference>
<dbReference type="Gene3D" id="3.30.420.10">
    <property type="entry name" value="Ribonuclease H-like superfamily/Ribonuclease H"/>
    <property type="match status" value="1"/>
</dbReference>
<evidence type="ECO:0000256" key="1">
    <source>
        <dbReference type="SAM" id="MobiDB-lite"/>
    </source>
</evidence>
<dbReference type="PROSITE" id="PS50994">
    <property type="entry name" value="INTEGRASE"/>
    <property type="match status" value="1"/>
</dbReference>
<dbReference type="SUPFAM" id="SSF53098">
    <property type="entry name" value="Ribonuclease H-like"/>
    <property type="match status" value="1"/>
</dbReference>
<dbReference type="STRING" id="4795.A0A225UVH6"/>
<dbReference type="InterPro" id="IPR036397">
    <property type="entry name" value="RNaseH_sf"/>
</dbReference>
<gene>
    <name evidence="3" type="ORF">PHMEG_00032479</name>
</gene>
<dbReference type="EMBL" id="NBNE01010868">
    <property type="protein sequence ID" value="OWY97080.1"/>
    <property type="molecule type" value="Genomic_DNA"/>
</dbReference>
<evidence type="ECO:0000313" key="4">
    <source>
        <dbReference type="Proteomes" id="UP000198211"/>
    </source>
</evidence>
<feature type="domain" description="Integrase catalytic" evidence="2">
    <location>
        <begin position="67"/>
        <end position="160"/>
    </location>
</feature>
<evidence type="ECO:0000259" key="2">
    <source>
        <dbReference type="PROSITE" id="PS50994"/>
    </source>
</evidence>